<feature type="compositionally biased region" description="Low complexity" evidence="4">
    <location>
        <begin position="274"/>
        <end position="283"/>
    </location>
</feature>
<accession>A0A1X7UZM8</accession>
<feature type="compositionally biased region" description="Polar residues" evidence="4">
    <location>
        <begin position="164"/>
        <end position="179"/>
    </location>
</feature>
<dbReference type="GO" id="GO:0030674">
    <property type="term" value="F:protein-macromolecule adaptor activity"/>
    <property type="evidence" value="ECO:0007669"/>
    <property type="project" value="TreeGrafter"/>
</dbReference>
<dbReference type="GO" id="GO:0005577">
    <property type="term" value="C:fibrinogen complex"/>
    <property type="evidence" value="ECO:0007669"/>
    <property type="project" value="TreeGrafter"/>
</dbReference>
<dbReference type="GO" id="GO:0005201">
    <property type="term" value="F:extracellular matrix structural constituent"/>
    <property type="evidence" value="ECO:0007669"/>
    <property type="project" value="TreeGrafter"/>
</dbReference>
<feature type="compositionally biased region" description="Basic and acidic residues" evidence="4">
    <location>
        <begin position="117"/>
        <end position="162"/>
    </location>
</feature>
<dbReference type="PANTHER" id="PTHR47221:SF7">
    <property type="entry name" value="FIBRINOGEN BETA CHAIN"/>
    <property type="match status" value="1"/>
</dbReference>
<feature type="region of interest" description="Disordered" evidence="4">
    <location>
        <begin position="32"/>
        <end position="323"/>
    </location>
</feature>
<dbReference type="PROSITE" id="PS00514">
    <property type="entry name" value="FIBRINOGEN_C_1"/>
    <property type="match status" value="1"/>
</dbReference>
<dbReference type="SUPFAM" id="SSF56496">
    <property type="entry name" value="Fibrinogen C-terminal domain-like"/>
    <property type="match status" value="1"/>
</dbReference>
<dbReference type="SMART" id="SM00186">
    <property type="entry name" value="FBG"/>
    <property type="match status" value="1"/>
</dbReference>
<dbReference type="InterPro" id="IPR036056">
    <property type="entry name" value="Fibrinogen-like_C"/>
</dbReference>
<dbReference type="InterPro" id="IPR002181">
    <property type="entry name" value="Fibrinogen_a/b/g_C_dom"/>
</dbReference>
<dbReference type="STRING" id="400682.A0A1X7UZM8"/>
<evidence type="ECO:0000256" key="4">
    <source>
        <dbReference type="SAM" id="MobiDB-lite"/>
    </source>
</evidence>
<evidence type="ECO:0000259" key="5">
    <source>
        <dbReference type="PROSITE" id="PS51406"/>
    </source>
</evidence>
<evidence type="ECO:0000256" key="2">
    <source>
        <dbReference type="ARBA" id="ARBA00022525"/>
    </source>
</evidence>
<dbReference type="eggNOG" id="KOG2579">
    <property type="taxonomic scope" value="Eukaryota"/>
</dbReference>
<keyword evidence="2" id="KW-0964">Secreted</keyword>
<comment type="subcellular location">
    <subcellularLocation>
        <location evidence="1">Secreted</location>
    </subcellularLocation>
</comment>
<feature type="compositionally biased region" description="Basic and acidic residues" evidence="4">
    <location>
        <begin position="59"/>
        <end position="70"/>
    </location>
</feature>
<feature type="domain" description="Fibrinogen C-terminal" evidence="5">
    <location>
        <begin position="326"/>
        <end position="430"/>
    </location>
</feature>
<feature type="compositionally biased region" description="Basic and acidic residues" evidence="4">
    <location>
        <begin position="183"/>
        <end position="204"/>
    </location>
</feature>
<feature type="compositionally biased region" description="Basic and acidic residues" evidence="4">
    <location>
        <begin position="284"/>
        <end position="311"/>
    </location>
</feature>
<feature type="compositionally biased region" description="Basic and acidic residues" evidence="4">
    <location>
        <begin position="82"/>
        <end position="110"/>
    </location>
</feature>
<dbReference type="GO" id="GO:0034116">
    <property type="term" value="P:positive regulation of heterotypic cell-cell adhesion"/>
    <property type="evidence" value="ECO:0007669"/>
    <property type="project" value="TreeGrafter"/>
</dbReference>
<dbReference type="PANTHER" id="PTHR47221">
    <property type="entry name" value="FIBRINOGEN ALPHA CHAIN"/>
    <property type="match status" value="1"/>
</dbReference>
<feature type="compositionally biased region" description="Low complexity" evidence="4">
    <location>
        <begin position="221"/>
        <end position="231"/>
    </location>
</feature>
<name>A0A1X7UZM8_AMPQE</name>
<sequence length="430" mass="47401">MLSISELGKHNVIDAHLPSFLKDSKYYDDRSTASTGQLRTYHDGKSGSSDSKTSSSSYRDSKSASYHDSKSGSSGSKADSSSYHDSKTALYHDSKSASYHDGRSGSRDSKSASLSDSKADSNSYHDSKTASYHDSKSASYHDGRSGSRDSKSASSLHHDGKIKTPSNLHSKSDAPSSYHGSKPYHDSKKASSSYHDSRIHHESKSSLSSYQSQTRHHDTSSYRNSKSSSSYRDSRKTLGSSHHDSKRATSDHESKTPSYSDTKASSRSYHESKGAAGSSVGDSSSHRQDKRYSKHNEDRTGRGFDYHDKRMTSSTSEQKVTTNDGSTEYILTVGGYSGTAGDGLITDPNNGYIHNGMKFSTRDNDNDNGENCAINWNGAWWFNDCFQSHLNGPYYTNPTGNGVWNGIIWYDWKGASYSLKFTEMKTHRNN</sequence>
<dbReference type="InParanoid" id="A0A1X7UZM8"/>
<dbReference type="EnsemblMetazoa" id="Aqu2.1.32989_001">
    <property type="protein sequence ID" value="Aqu2.1.32989_001"/>
    <property type="gene ID" value="Aqu2.1.32989"/>
</dbReference>
<feature type="compositionally biased region" description="Basic and acidic residues" evidence="4">
    <location>
        <begin position="232"/>
        <end position="255"/>
    </location>
</feature>
<dbReference type="InterPro" id="IPR020837">
    <property type="entry name" value="Fibrinogen_CS"/>
</dbReference>
<protein>
    <recommendedName>
        <fullName evidence="5">Fibrinogen C-terminal domain-containing protein</fullName>
    </recommendedName>
</protein>
<organism evidence="6">
    <name type="scientific">Amphimedon queenslandica</name>
    <name type="common">Sponge</name>
    <dbReference type="NCBI Taxonomy" id="400682"/>
    <lineage>
        <taxon>Eukaryota</taxon>
        <taxon>Metazoa</taxon>
        <taxon>Porifera</taxon>
        <taxon>Demospongiae</taxon>
        <taxon>Heteroscleromorpha</taxon>
        <taxon>Haplosclerida</taxon>
        <taxon>Niphatidae</taxon>
        <taxon>Amphimedon</taxon>
    </lineage>
</organism>
<feature type="compositionally biased region" description="Polar residues" evidence="4">
    <location>
        <begin position="256"/>
        <end position="267"/>
    </location>
</feature>
<evidence type="ECO:0000313" key="6">
    <source>
        <dbReference type="EnsemblMetazoa" id="Aqu2.1.32989_001"/>
    </source>
</evidence>
<dbReference type="InterPro" id="IPR014716">
    <property type="entry name" value="Fibrinogen_a/b/g_C_1"/>
</dbReference>
<reference evidence="6" key="1">
    <citation type="submission" date="2017-05" db="UniProtKB">
        <authorList>
            <consortium name="EnsemblMetazoa"/>
        </authorList>
    </citation>
    <scope>IDENTIFICATION</scope>
</reference>
<keyword evidence="3" id="KW-1015">Disulfide bond</keyword>
<evidence type="ECO:0000256" key="1">
    <source>
        <dbReference type="ARBA" id="ARBA00004613"/>
    </source>
</evidence>
<dbReference type="AlphaFoldDB" id="A0A1X7UZM8"/>
<dbReference type="OMA" id="GKDDKYD"/>
<proteinExistence type="predicted"/>
<feature type="compositionally biased region" description="Low complexity" evidence="4">
    <location>
        <begin position="46"/>
        <end position="58"/>
    </location>
</feature>
<dbReference type="Gene3D" id="3.90.215.10">
    <property type="entry name" value="Gamma Fibrinogen, chain A, domain 1"/>
    <property type="match status" value="1"/>
</dbReference>
<dbReference type="OrthoDB" id="434939at2759"/>
<dbReference type="InterPro" id="IPR037579">
    <property type="entry name" value="FIB_ANG-like"/>
</dbReference>
<dbReference type="PROSITE" id="PS51406">
    <property type="entry name" value="FIBRINOGEN_C_2"/>
    <property type="match status" value="1"/>
</dbReference>
<feature type="compositionally biased region" description="Polar residues" evidence="4">
    <location>
        <begin position="312"/>
        <end position="323"/>
    </location>
</feature>
<feature type="compositionally biased region" description="Low complexity" evidence="4">
    <location>
        <begin position="71"/>
        <end position="81"/>
    </location>
</feature>
<evidence type="ECO:0000256" key="3">
    <source>
        <dbReference type="ARBA" id="ARBA00023157"/>
    </source>
</evidence>
<dbReference type="Pfam" id="PF00147">
    <property type="entry name" value="Fibrinogen_C"/>
    <property type="match status" value="1"/>
</dbReference>